<dbReference type="SUPFAM" id="SSF52317">
    <property type="entry name" value="Class I glutamine amidotransferase-like"/>
    <property type="match status" value="1"/>
</dbReference>
<dbReference type="InterPro" id="IPR006221">
    <property type="entry name" value="TrpG/PapA_dom"/>
</dbReference>
<dbReference type="PANTHER" id="PTHR43418:SF4">
    <property type="entry name" value="MULTIFUNCTIONAL TRYPTOPHAN BIOSYNTHESIS PROTEIN"/>
    <property type="match status" value="1"/>
</dbReference>
<dbReference type="PRINTS" id="PR00097">
    <property type="entry name" value="ANTSNTHASEII"/>
</dbReference>
<evidence type="ECO:0000313" key="3">
    <source>
        <dbReference type="EMBL" id="RCX03336.1"/>
    </source>
</evidence>
<dbReference type="PRINTS" id="PR00096">
    <property type="entry name" value="GATASE"/>
</dbReference>
<dbReference type="Gene3D" id="3.40.50.880">
    <property type="match status" value="1"/>
</dbReference>
<dbReference type="GO" id="GO:0004049">
    <property type="term" value="F:anthranilate synthase activity"/>
    <property type="evidence" value="ECO:0007669"/>
    <property type="project" value="TreeGrafter"/>
</dbReference>
<keyword evidence="4" id="KW-1185">Reference proteome</keyword>
<evidence type="ECO:0000259" key="2">
    <source>
        <dbReference type="Pfam" id="PF00117"/>
    </source>
</evidence>
<accession>A0A369A4Q6</accession>
<protein>
    <submittedName>
        <fullName evidence="3">Anthranilate synthase component 2</fullName>
    </submittedName>
</protein>
<dbReference type="PANTHER" id="PTHR43418">
    <property type="entry name" value="MULTIFUNCTIONAL TRYPTOPHAN BIOSYNTHESIS PROTEIN-RELATED"/>
    <property type="match status" value="1"/>
</dbReference>
<dbReference type="GO" id="GO:0000162">
    <property type="term" value="P:L-tryptophan biosynthetic process"/>
    <property type="evidence" value="ECO:0007669"/>
    <property type="project" value="TreeGrafter"/>
</dbReference>
<dbReference type="EMBL" id="QPJS01000003">
    <property type="protein sequence ID" value="RCX03336.1"/>
    <property type="molecule type" value="Genomic_DNA"/>
</dbReference>
<dbReference type="RefSeq" id="WP_051889312.1">
    <property type="nucleotide sequence ID" value="NZ_BHZF01000003.1"/>
</dbReference>
<dbReference type="Pfam" id="PF00117">
    <property type="entry name" value="GATase"/>
    <property type="match status" value="1"/>
</dbReference>
<dbReference type="PRINTS" id="PR00099">
    <property type="entry name" value="CPSGATASE"/>
</dbReference>
<feature type="domain" description="Glutamine amidotransferase" evidence="2">
    <location>
        <begin position="6"/>
        <end position="184"/>
    </location>
</feature>
<dbReference type="Proteomes" id="UP000253517">
    <property type="component" value="Unassembled WGS sequence"/>
</dbReference>
<gene>
    <name evidence="3" type="ORF">DES35_103221</name>
</gene>
<dbReference type="FunFam" id="3.40.50.880:FF:000003">
    <property type="entry name" value="Anthranilate synthase component II"/>
    <property type="match status" value="1"/>
</dbReference>
<dbReference type="AlphaFoldDB" id="A0A369A4Q6"/>
<proteinExistence type="predicted"/>
<keyword evidence="1" id="KW-0315">Glutamine amidotransferase</keyword>
<comment type="caution">
    <text evidence="3">The sequence shown here is derived from an EMBL/GenBank/DDBJ whole genome shotgun (WGS) entry which is preliminary data.</text>
</comment>
<dbReference type="InterPro" id="IPR017926">
    <property type="entry name" value="GATASE"/>
</dbReference>
<dbReference type="PROSITE" id="PS51273">
    <property type="entry name" value="GATASE_TYPE_1"/>
    <property type="match status" value="1"/>
</dbReference>
<dbReference type="InterPro" id="IPR050472">
    <property type="entry name" value="Anth_synth/Amidotransfase"/>
</dbReference>
<reference evidence="3 4" key="1">
    <citation type="submission" date="2018-07" db="EMBL/GenBank/DDBJ databases">
        <title>Genomic Encyclopedia of Type Strains, Phase IV (KMG-IV): sequencing the most valuable type-strain genomes for metagenomic binning, comparative biology and taxonomic classification.</title>
        <authorList>
            <person name="Goeker M."/>
        </authorList>
    </citation>
    <scope>NUCLEOTIDE SEQUENCE [LARGE SCALE GENOMIC DNA]</scope>
    <source>
        <strain evidence="3 4">DSM 21410</strain>
    </source>
</reference>
<name>A0A369A4Q6_9FLAO</name>
<evidence type="ECO:0000256" key="1">
    <source>
        <dbReference type="ARBA" id="ARBA00022962"/>
    </source>
</evidence>
<dbReference type="InterPro" id="IPR029062">
    <property type="entry name" value="Class_I_gatase-like"/>
</dbReference>
<organism evidence="3 4">
    <name type="scientific">Schleiferia thermophila</name>
    <dbReference type="NCBI Taxonomy" id="884107"/>
    <lineage>
        <taxon>Bacteria</taxon>
        <taxon>Pseudomonadati</taxon>
        <taxon>Bacteroidota</taxon>
        <taxon>Flavobacteriia</taxon>
        <taxon>Flavobacteriales</taxon>
        <taxon>Schleiferiaceae</taxon>
        <taxon>Schleiferia</taxon>
    </lineage>
</organism>
<evidence type="ECO:0000313" key="4">
    <source>
        <dbReference type="Proteomes" id="UP000253517"/>
    </source>
</evidence>
<sequence length="188" mass="21115">MRKRILLVDNYDSFTYNLWNYLCINDAEVDVVLNDHIDLTLVESYDGIVLSPGPGIPAEAGLMPELIRSYAGKIPMLGICLGHQALAEAFSGRLERLNQPYHGVSQEIIIEDIPIFEQVSNPCTVGLYHSWFVSRVNEPFQIAARNLDNIPMAIYAEALHLTGVQFHPESIMTTEGLLMISNWIKSLK</sequence>
<dbReference type="GO" id="GO:0005829">
    <property type="term" value="C:cytosol"/>
    <property type="evidence" value="ECO:0007669"/>
    <property type="project" value="TreeGrafter"/>
</dbReference>
<dbReference type="CDD" id="cd01743">
    <property type="entry name" value="GATase1_Anthranilate_Synthase"/>
    <property type="match status" value="1"/>
</dbReference>
<dbReference type="NCBIfam" id="TIGR00566">
    <property type="entry name" value="trpG_papA"/>
    <property type="match status" value="1"/>
</dbReference>